<dbReference type="EMBL" id="RRYP01000658">
    <property type="protein sequence ID" value="TNV87045.1"/>
    <property type="molecule type" value="Genomic_DNA"/>
</dbReference>
<evidence type="ECO:0000313" key="4">
    <source>
        <dbReference type="Proteomes" id="UP000785679"/>
    </source>
</evidence>
<proteinExistence type="predicted"/>
<keyword evidence="4" id="KW-1185">Reference proteome</keyword>
<protein>
    <submittedName>
        <fullName evidence="3">Uncharacterized protein</fullName>
    </submittedName>
</protein>
<evidence type="ECO:0000313" key="3">
    <source>
        <dbReference type="EMBL" id="TNV87045.1"/>
    </source>
</evidence>
<organism evidence="3 4">
    <name type="scientific">Halteria grandinella</name>
    <dbReference type="NCBI Taxonomy" id="5974"/>
    <lineage>
        <taxon>Eukaryota</taxon>
        <taxon>Sar</taxon>
        <taxon>Alveolata</taxon>
        <taxon>Ciliophora</taxon>
        <taxon>Intramacronucleata</taxon>
        <taxon>Spirotrichea</taxon>
        <taxon>Stichotrichia</taxon>
        <taxon>Sporadotrichida</taxon>
        <taxon>Halteriidae</taxon>
        <taxon>Halteria</taxon>
    </lineage>
</organism>
<feature type="region of interest" description="Disordered" evidence="2">
    <location>
        <begin position="1"/>
        <end position="33"/>
    </location>
</feature>
<name>A0A8J8P6L4_HALGN</name>
<dbReference type="AlphaFoldDB" id="A0A8J8P6L4"/>
<evidence type="ECO:0000256" key="1">
    <source>
        <dbReference type="SAM" id="Coils"/>
    </source>
</evidence>
<gene>
    <name evidence="3" type="ORF">FGO68_gene4594</name>
</gene>
<comment type="caution">
    <text evidence="3">The sequence shown here is derived from an EMBL/GenBank/DDBJ whole genome shotgun (WGS) entry which is preliminary data.</text>
</comment>
<feature type="region of interest" description="Disordered" evidence="2">
    <location>
        <begin position="603"/>
        <end position="625"/>
    </location>
</feature>
<feature type="coiled-coil region" evidence="1">
    <location>
        <begin position="648"/>
        <end position="682"/>
    </location>
</feature>
<sequence length="705" mass="79264">MSLQSSDQTIPQDLSQQLSKGPPRQRVSKKQSLLAEQLLTPFKTPVLPQKGGKYAQKQGTDFNLGELVQNGDSGVPLGGVSSLPELLIQPQSVKTQVDQGISIDDMLRQNIGPAIKEQDQSTSMNEFDPTSLGKCIQSGKFNAKARWQAYHKLVAYYNKKKKPVDMSQFLEDNTISKFDLKTNQTAGVEELNLLQAQIQKQMTSKGDAPSYHLDRTLKVYLGLKQTTQREKQHRHIPETAGTNTSAQQSDFPSAILIEAFQACSSAAAMTTTNQDLTPENRVLNSEMGEHIIMAQDQQMLNRYGRSRPRVDKVNKDLGAAFNSKRSVELPQIIGAEQNRARDSIGGAYYESEQKYKTPYSNMSQKFSSSKLNENPIKQQQSRYGQNMNIQSERRLAAPVIQGKAQQQQVSVRKSLIRTRQSYSRSFDGCGILPETNSAEGIARPTVAAFLSNQRLNELNVDENTSPRIIQKNYGAIGQVKNIDSQKSKTGRQTNQRIEESGGEILTVHKRQIQFRKSIEGPQTKQVTISQIRKEGQTAMKPKIRRSLIIDKSEEKLNIQQLNDRTPAGPASGIVKKELPAVAEEENLRATLANNLVIEPLRRRQAQSNTKRDQIQYSHNTTTECRMPSNYKSEAVQHDRYIKVMTFNEQVMQCEFEKAERMLKRAEKLIKKAKQQVSNATSIASIMPESNIPVTRQQVKFTLPQI</sequence>
<keyword evidence="1" id="KW-0175">Coiled coil</keyword>
<reference evidence="3" key="1">
    <citation type="submission" date="2019-06" db="EMBL/GenBank/DDBJ databases">
        <authorList>
            <person name="Zheng W."/>
        </authorList>
    </citation>
    <scope>NUCLEOTIDE SEQUENCE</scope>
    <source>
        <strain evidence="3">QDHG01</strain>
    </source>
</reference>
<feature type="compositionally biased region" description="Polar residues" evidence="2">
    <location>
        <begin position="1"/>
        <end position="19"/>
    </location>
</feature>
<accession>A0A8J8P6L4</accession>
<dbReference type="Proteomes" id="UP000785679">
    <property type="component" value="Unassembled WGS sequence"/>
</dbReference>
<feature type="compositionally biased region" description="Polar residues" evidence="2">
    <location>
        <begin position="614"/>
        <end position="623"/>
    </location>
</feature>
<evidence type="ECO:0000256" key="2">
    <source>
        <dbReference type="SAM" id="MobiDB-lite"/>
    </source>
</evidence>